<keyword evidence="6" id="KW-0067">ATP-binding</keyword>
<keyword evidence="7" id="KW-0808">Transferase</keyword>
<dbReference type="RefSeq" id="WP_050738771.1">
    <property type="nucleotide sequence ID" value="NZ_LGYO01000007.1"/>
</dbReference>
<comment type="function">
    <text evidence="3 6">Allows the formation of correctly charged Asn-tRNA(Asn) or Gln-tRNA(Gln) through the transamidation of misacylated Asp-tRNA(Asn) or Glu-tRNA(Gln) in organisms which lack either or both of asparaginyl-tRNA or glutaminyl-tRNA synthetases. The reaction takes place in the presence of glutamine and ATP through an activated phospho-Asp-tRNA(Asn) or phospho-Glu-tRNA(Gln).</text>
</comment>
<name>A0A0L6U5G6_9FIRM</name>
<dbReference type="GO" id="GO:0016740">
    <property type="term" value="F:transferase activity"/>
    <property type="evidence" value="ECO:0007669"/>
    <property type="project" value="UniProtKB-KW"/>
</dbReference>
<comment type="catalytic activity">
    <reaction evidence="5 6">
        <text>L-glutamyl-tRNA(Gln) + L-glutamine + ATP + H2O = L-glutaminyl-tRNA(Gln) + L-glutamate + ADP + phosphate + H(+)</text>
        <dbReference type="Rhea" id="RHEA:17521"/>
        <dbReference type="Rhea" id="RHEA-COMP:9681"/>
        <dbReference type="Rhea" id="RHEA-COMP:9684"/>
        <dbReference type="ChEBI" id="CHEBI:15377"/>
        <dbReference type="ChEBI" id="CHEBI:15378"/>
        <dbReference type="ChEBI" id="CHEBI:29985"/>
        <dbReference type="ChEBI" id="CHEBI:30616"/>
        <dbReference type="ChEBI" id="CHEBI:43474"/>
        <dbReference type="ChEBI" id="CHEBI:58359"/>
        <dbReference type="ChEBI" id="CHEBI:78520"/>
        <dbReference type="ChEBI" id="CHEBI:78521"/>
        <dbReference type="ChEBI" id="CHEBI:456216"/>
    </reaction>
</comment>
<dbReference type="NCBIfam" id="TIGR00135">
    <property type="entry name" value="gatC"/>
    <property type="match status" value="1"/>
</dbReference>
<dbReference type="GO" id="GO:0006412">
    <property type="term" value="P:translation"/>
    <property type="evidence" value="ECO:0007669"/>
    <property type="project" value="UniProtKB-UniRule"/>
</dbReference>
<organism evidence="7 8">
    <name type="scientific">Acetobacterium bakii</name>
    <dbReference type="NCBI Taxonomy" id="52689"/>
    <lineage>
        <taxon>Bacteria</taxon>
        <taxon>Bacillati</taxon>
        <taxon>Bacillota</taxon>
        <taxon>Clostridia</taxon>
        <taxon>Eubacteriales</taxon>
        <taxon>Eubacteriaceae</taxon>
        <taxon>Acetobacterium</taxon>
    </lineage>
</organism>
<dbReference type="AlphaFoldDB" id="A0A0L6U5G6"/>
<evidence type="ECO:0000256" key="2">
    <source>
        <dbReference type="ARBA" id="ARBA00011123"/>
    </source>
</evidence>
<dbReference type="GO" id="GO:0070681">
    <property type="term" value="P:glutaminyl-tRNAGln biosynthesis via transamidation"/>
    <property type="evidence" value="ECO:0007669"/>
    <property type="project" value="TreeGrafter"/>
</dbReference>
<dbReference type="GO" id="GO:0050567">
    <property type="term" value="F:glutaminyl-tRNA synthase (glutamine-hydrolyzing) activity"/>
    <property type="evidence" value="ECO:0007669"/>
    <property type="project" value="UniProtKB-UniRule"/>
</dbReference>
<evidence type="ECO:0000256" key="3">
    <source>
        <dbReference type="ARBA" id="ARBA00024799"/>
    </source>
</evidence>
<dbReference type="PANTHER" id="PTHR15004:SF0">
    <property type="entry name" value="GLUTAMYL-TRNA(GLN) AMIDOTRANSFERASE SUBUNIT C, MITOCHONDRIAL"/>
    <property type="match status" value="1"/>
</dbReference>
<keyword evidence="8" id="KW-1185">Reference proteome</keyword>
<evidence type="ECO:0000313" key="8">
    <source>
        <dbReference type="Proteomes" id="UP000036873"/>
    </source>
</evidence>
<dbReference type="InterPro" id="IPR036113">
    <property type="entry name" value="Asp/Glu-ADT_sf_sub_c"/>
</dbReference>
<evidence type="ECO:0000256" key="4">
    <source>
        <dbReference type="ARBA" id="ARBA00047380"/>
    </source>
</evidence>
<evidence type="ECO:0000256" key="1">
    <source>
        <dbReference type="ARBA" id="ARBA00010757"/>
    </source>
</evidence>
<keyword evidence="6" id="KW-0547">Nucleotide-binding</keyword>
<dbReference type="PANTHER" id="PTHR15004">
    <property type="entry name" value="GLUTAMYL-TRNA(GLN) AMIDOTRANSFERASE SUBUNIT C, MITOCHONDRIAL"/>
    <property type="match status" value="1"/>
</dbReference>
<dbReference type="SUPFAM" id="SSF141000">
    <property type="entry name" value="Glu-tRNAGln amidotransferase C subunit"/>
    <property type="match status" value="1"/>
</dbReference>
<accession>A0A0L6U5G6</accession>
<dbReference type="Pfam" id="PF02686">
    <property type="entry name" value="GatC"/>
    <property type="match status" value="1"/>
</dbReference>
<dbReference type="Gene3D" id="1.10.20.60">
    <property type="entry name" value="Glu-tRNAGln amidotransferase C subunit, N-terminal domain"/>
    <property type="match status" value="1"/>
</dbReference>
<keyword evidence="6" id="KW-0648">Protein biosynthesis</keyword>
<evidence type="ECO:0000256" key="6">
    <source>
        <dbReference type="HAMAP-Rule" id="MF_00122"/>
    </source>
</evidence>
<evidence type="ECO:0000313" key="7">
    <source>
        <dbReference type="EMBL" id="KNZ43035.1"/>
    </source>
</evidence>
<dbReference type="PATRIC" id="fig|52689.4.peg.3406"/>
<comment type="subunit">
    <text evidence="2 6">Heterotrimer of A, B and C subunits.</text>
</comment>
<dbReference type="GO" id="GO:0050566">
    <property type="term" value="F:asparaginyl-tRNA synthase (glutamine-hydrolyzing) activity"/>
    <property type="evidence" value="ECO:0007669"/>
    <property type="project" value="RHEA"/>
</dbReference>
<keyword evidence="6" id="KW-0436">Ligase</keyword>
<comment type="similarity">
    <text evidence="1 6">Belongs to the GatC family.</text>
</comment>
<dbReference type="GO" id="GO:0006450">
    <property type="term" value="P:regulation of translational fidelity"/>
    <property type="evidence" value="ECO:0007669"/>
    <property type="project" value="InterPro"/>
</dbReference>
<protein>
    <recommendedName>
        <fullName evidence="6">Aspartyl/glutamyl-tRNA(Asn/Gln) amidotransferase subunit C</fullName>
        <shortName evidence="6">Asp/Glu-ADT subunit C</shortName>
        <ecNumber evidence="6">6.3.5.-</ecNumber>
    </recommendedName>
</protein>
<dbReference type="HAMAP" id="MF_00122">
    <property type="entry name" value="GatC"/>
    <property type="match status" value="1"/>
</dbReference>
<proteinExistence type="inferred from homology"/>
<evidence type="ECO:0000256" key="5">
    <source>
        <dbReference type="ARBA" id="ARBA00047913"/>
    </source>
</evidence>
<dbReference type="InterPro" id="IPR003837">
    <property type="entry name" value="GatC"/>
</dbReference>
<dbReference type="STRING" id="52689.AKG39_02440"/>
<dbReference type="Proteomes" id="UP000036873">
    <property type="component" value="Unassembled WGS sequence"/>
</dbReference>
<dbReference type="GO" id="GO:0005524">
    <property type="term" value="F:ATP binding"/>
    <property type="evidence" value="ECO:0007669"/>
    <property type="project" value="UniProtKB-KW"/>
</dbReference>
<reference evidence="8" key="1">
    <citation type="submission" date="2015-07" db="EMBL/GenBank/DDBJ databases">
        <title>Draft genome sequence of Acetobacterium bakii DSM 8293, a potential psychrophilic chemical producer through syngas fermentation.</title>
        <authorList>
            <person name="Song Y."/>
            <person name="Hwang S."/>
            <person name="Cho B.-K."/>
        </authorList>
    </citation>
    <scope>NUCLEOTIDE SEQUENCE [LARGE SCALE GENOMIC DNA]</scope>
    <source>
        <strain evidence="8">DSM 8239</strain>
    </source>
</reference>
<dbReference type="OrthoDB" id="9813938at2"/>
<dbReference type="EC" id="6.3.5.-" evidence="6"/>
<sequence>MSLTREDVTYVANLARLEFSDDEVTALADQLGAVLDYAQTLSELDTSQVKATEHVLAMKNVFREDVVKPCLTNEEALANAPESEAGCFKVPRVME</sequence>
<gene>
    <name evidence="6" type="primary">gatC</name>
    <name evidence="7" type="ORF">AKG39_02440</name>
</gene>
<comment type="caution">
    <text evidence="7">The sequence shown here is derived from an EMBL/GenBank/DDBJ whole genome shotgun (WGS) entry which is preliminary data.</text>
</comment>
<dbReference type="EMBL" id="LGYO01000007">
    <property type="protein sequence ID" value="KNZ43035.1"/>
    <property type="molecule type" value="Genomic_DNA"/>
</dbReference>
<comment type="catalytic activity">
    <reaction evidence="4 6">
        <text>L-aspartyl-tRNA(Asn) + L-glutamine + ATP + H2O = L-asparaginyl-tRNA(Asn) + L-glutamate + ADP + phosphate + 2 H(+)</text>
        <dbReference type="Rhea" id="RHEA:14513"/>
        <dbReference type="Rhea" id="RHEA-COMP:9674"/>
        <dbReference type="Rhea" id="RHEA-COMP:9677"/>
        <dbReference type="ChEBI" id="CHEBI:15377"/>
        <dbReference type="ChEBI" id="CHEBI:15378"/>
        <dbReference type="ChEBI" id="CHEBI:29985"/>
        <dbReference type="ChEBI" id="CHEBI:30616"/>
        <dbReference type="ChEBI" id="CHEBI:43474"/>
        <dbReference type="ChEBI" id="CHEBI:58359"/>
        <dbReference type="ChEBI" id="CHEBI:78515"/>
        <dbReference type="ChEBI" id="CHEBI:78516"/>
        <dbReference type="ChEBI" id="CHEBI:456216"/>
    </reaction>
</comment>